<dbReference type="Proteomes" id="UP001360560">
    <property type="component" value="Unassembled WGS sequence"/>
</dbReference>
<reference evidence="2 3" key="1">
    <citation type="journal article" date="2023" name="Elife">
        <title>Identification of key yeast species and microbe-microbe interactions impacting larval growth of Drosophila in the wild.</title>
        <authorList>
            <person name="Mure A."/>
            <person name="Sugiura Y."/>
            <person name="Maeda R."/>
            <person name="Honda K."/>
            <person name="Sakurai N."/>
            <person name="Takahashi Y."/>
            <person name="Watada M."/>
            <person name="Katoh T."/>
            <person name="Gotoh A."/>
            <person name="Gotoh Y."/>
            <person name="Taniguchi I."/>
            <person name="Nakamura K."/>
            <person name="Hayashi T."/>
            <person name="Katayama T."/>
            <person name="Uemura T."/>
            <person name="Hattori Y."/>
        </authorList>
    </citation>
    <scope>NUCLEOTIDE SEQUENCE [LARGE SCALE GENOMIC DNA]</scope>
    <source>
        <strain evidence="2 3">SC-9</strain>
    </source>
</reference>
<dbReference type="GeneID" id="90072040"/>
<keyword evidence="3" id="KW-1185">Reference proteome</keyword>
<name>A0AAV5QHB0_9ASCO</name>
<evidence type="ECO:0000313" key="2">
    <source>
        <dbReference type="EMBL" id="GMM34061.1"/>
    </source>
</evidence>
<organism evidence="2 3">
    <name type="scientific">Saccharomycopsis crataegensis</name>
    <dbReference type="NCBI Taxonomy" id="43959"/>
    <lineage>
        <taxon>Eukaryota</taxon>
        <taxon>Fungi</taxon>
        <taxon>Dikarya</taxon>
        <taxon>Ascomycota</taxon>
        <taxon>Saccharomycotina</taxon>
        <taxon>Saccharomycetes</taxon>
        <taxon>Saccharomycopsidaceae</taxon>
        <taxon>Saccharomycopsis</taxon>
    </lineage>
</organism>
<gene>
    <name evidence="2" type="ORF">DASC09_013860</name>
</gene>
<dbReference type="EMBL" id="BTFZ01000002">
    <property type="protein sequence ID" value="GMM34061.1"/>
    <property type="molecule type" value="Genomic_DNA"/>
</dbReference>
<feature type="signal peptide" evidence="1">
    <location>
        <begin position="1"/>
        <end position="17"/>
    </location>
</feature>
<evidence type="ECO:0000256" key="1">
    <source>
        <dbReference type="SAM" id="SignalP"/>
    </source>
</evidence>
<protein>
    <submittedName>
        <fullName evidence="2">Uncharacterized protein</fullName>
    </submittedName>
</protein>
<dbReference type="RefSeq" id="XP_064851061.1">
    <property type="nucleotide sequence ID" value="XM_064994989.1"/>
</dbReference>
<feature type="chain" id="PRO_5043394554" evidence="1">
    <location>
        <begin position="18"/>
        <end position="102"/>
    </location>
</feature>
<sequence length="102" mass="10401">MLFYKSLLCLLPMAVLADQSLEVDSSSFSSETVASGSYITGSISSVSYAINTNTLVISYSTSGSEIVAASGTTVSKSKNEGNPQFVGGAMAGMGVLAGILFL</sequence>
<comment type="caution">
    <text evidence="2">The sequence shown here is derived from an EMBL/GenBank/DDBJ whole genome shotgun (WGS) entry which is preliminary data.</text>
</comment>
<dbReference type="AlphaFoldDB" id="A0AAV5QHB0"/>
<accession>A0AAV5QHB0</accession>
<evidence type="ECO:0000313" key="3">
    <source>
        <dbReference type="Proteomes" id="UP001360560"/>
    </source>
</evidence>
<keyword evidence="1" id="KW-0732">Signal</keyword>
<proteinExistence type="predicted"/>